<gene>
    <name evidence="2" type="ORF">VitviT2T_010721</name>
</gene>
<evidence type="ECO:0000313" key="3">
    <source>
        <dbReference type="Proteomes" id="UP001227230"/>
    </source>
</evidence>
<accession>A0ABY9C9M5</accession>
<reference evidence="2 3" key="1">
    <citation type="journal article" date="2023" name="Hortic Res">
        <title>The complete reference genome for grapevine (Vitis vinifera L.) genetics and breeding.</title>
        <authorList>
            <person name="Shi X."/>
            <person name="Cao S."/>
            <person name="Wang X."/>
            <person name="Huang S."/>
            <person name="Wang Y."/>
            <person name="Liu Z."/>
            <person name="Liu W."/>
            <person name="Leng X."/>
            <person name="Peng Y."/>
            <person name="Wang N."/>
            <person name="Wang Y."/>
            <person name="Ma Z."/>
            <person name="Xu X."/>
            <person name="Zhang F."/>
            <person name="Xue H."/>
            <person name="Zhong H."/>
            <person name="Wang Y."/>
            <person name="Zhang K."/>
            <person name="Velt A."/>
            <person name="Avia K."/>
            <person name="Holtgrawe D."/>
            <person name="Grimplet J."/>
            <person name="Matus J.T."/>
            <person name="Ware D."/>
            <person name="Wu X."/>
            <person name="Wang H."/>
            <person name="Liu C."/>
            <person name="Fang Y."/>
            <person name="Rustenholz C."/>
            <person name="Cheng Z."/>
            <person name="Xiao H."/>
            <person name="Zhou Y."/>
        </authorList>
    </citation>
    <scope>NUCLEOTIDE SEQUENCE [LARGE SCALE GENOMIC DNA]</scope>
    <source>
        <strain evidence="3">cv. Pinot noir / PN40024</strain>
        <tissue evidence="2">Leaf</tissue>
    </source>
</reference>
<dbReference type="Proteomes" id="UP001227230">
    <property type="component" value="Chromosome 7"/>
</dbReference>
<sequence length="201" mass="20489">MATATNDPARAVPAMTTLFNQPSAKLPLGDSVGVAVGGEPEPDVGGAGGEAMLGEGDGVVVGGVEGEVEEGEGVGDGVEPVVGEGAGDEVGGEDGAGDGTGVDGGDDGAGEVAGGVGVGVGDAPGACAMHEVANKASIITTLNPVEVIFIFSRERKFQRQRNRERQREREQEVKMGGEDERPKYENIKRGAEVEGLRNQRY</sequence>
<proteinExistence type="predicted"/>
<evidence type="ECO:0000313" key="2">
    <source>
        <dbReference type="EMBL" id="WJZ91671.1"/>
    </source>
</evidence>
<feature type="region of interest" description="Disordered" evidence="1">
    <location>
        <begin position="69"/>
        <end position="111"/>
    </location>
</feature>
<protein>
    <submittedName>
        <fullName evidence="2">Uncharacterized protein</fullName>
    </submittedName>
</protein>
<dbReference type="EMBL" id="CP126654">
    <property type="protein sequence ID" value="WJZ91671.1"/>
    <property type="molecule type" value="Genomic_DNA"/>
</dbReference>
<keyword evidence="3" id="KW-1185">Reference proteome</keyword>
<feature type="compositionally biased region" description="Acidic residues" evidence="1">
    <location>
        <begin position="86"/>
        <end position="96"/>
    </location>
</feature>
<feature type="region of interest" description="Disordered" evidence="1">
    <location>
        <begin position="156"/>
        <end position="201"/>
    </location>
</feature>
<name>A0ABY9C9M5_VITVI</name>
<organism evidence="2 3">
    <name type="scientific">Vitis vinifera</name>
    <name type="common">Grape</name>
    <dbReference type="NCBI Taxonomy" id="29760"/>
    <lineage>
        <taxon>Eukaryota</taxon>
        <taxon>Viridiplantae</taxon>
        <taxon>Streptophyta</taxon>
        <taxon>Embryophyta</taxon>
        <taxon>Tracheophyta</taxon>
        <taxon>Spermatophyta</taxon>
        <taxon>Magnoliopsida</taxon>
        <taxon>eudicotyledons</taxon>
        <taxon>Gunneridae</taxon>
        <taxon>Pentapetalae</taxon>
        <taxon>rosids</taxon>
        <taxon>Vitales</taxon>
        <taxon>Vitaceae</taxon>
        <taxon>Viteae</taxon>
        <taxon>Vitis</taxon>
    </lineage>
</organism>
<evidence type="ECO:0000256" key="1">
    <source>
        <dbReference type="SAM" id="MobiDB-lite"/>
    </source>
</evidence>